<feature type="binding site" evidence="4">
    <location>
        <position position="60"/>
    </location>
    <ligand>
        <name>substrate</name>
    </ligand>
</feature>
<protein>
    <submittedName>
        <fullName evidence="7">Citrate (Pro-3S)-lyase</fullName>
    </submittedName>
</protein>
<evidence type="ECO:0000256" key="2">
    <source>
        <dbReference type="ARBA" id="ARBA00022723"/>
    </source>
</evidence>
<keyword evidence="3 5" id="KW-0460">Magnesium</keyword>
<evidence type="ECO:0000259" key="6">
    <source>
        <dbReference type="Pfam" id="PF03328"/>
    </source>
</evidence>
<reference evidence="7 8" key="1">
    <citation type="journal article" date="2015" name="Genome Announc.">
        <title>Expanding the biotechnology potential of lactobacilli through comparative genomics of 213 strains and associated genera.</title>
        <authorList>
            <person name="Sun Z."/>
            <person name="Harris H.M."/>
            <person name="McCann A."/>
            <person name="Guo C."/>
            <person name="Argimon S."/>
            <person name="Zhang W."/>
            <person name="Yang X."/>
            <person name="Jeffery I.B."/>
            <person name="Cooney J.C."/>
            <person name="Kagawa T.F."/>
            <person name="Liu W."/>
            <person name="Song Y."/>
            <person name="Salvetti E."/>
            <person name="Wrobel A."/>
            <person name="Rasinkangas P."/>
            <person name="Parkhill J."/>
            <person name="Rea M.C."/>
            <person name="O'Sullivan O."/>
            <person name="Ritari J."/>
            <person name="Douillard F.P."/>
            <person name="Paul Ross R."/>
            <person name="Yang R."/>
            <person name="Briner A.E."/>
            <person name="Felis G.E."/>
            <person name="de Vos W.M."/>
            <person name="Barrangou R."/>
            <person name="Klaenhammer T.R."/>
            <person name="Caufield P.W."/>
            <person name="Cui Y."/>
            <person name="Zhang H."/>
            <person name="O'Toole P.W."/>
        </authorList>
    </citation>
    <scope>NUCLEOTIDE SEQUENCE [LARGE SCALE GENOMIC DNA]</scope>
    <source>
        <strain evidence="7 8">JCM 15530</strain>
    </source>
</reference>
<dbReference type="PANTHER" id="PTHR32308:SF10">
    <property type="entry name" value="CITRATE LYASE SUBUNIT BETA"/>
    <property type="match status" value="1"/>
</dbReference>
<organism evidence="7 8">
    <name type="scientific">Secundilactobacillus kimchicus JCM 15530</name>
    <dbReference type="NCBI Taxonomy" id="1302272"/>
    <lineage>
        <taxon>Bacteria</taxon>
        <taxon>Bacillati</taxon>
        <taxon>Bacillota</taxon>
        <taxon>Bacilli</taxon>
        <taxon>Lactobacillales</taxon>
        <taxon>Lactobacillaceae</taxon>
        <taxon>Secundilactobacillus</taxon>
    </lineage>
</organism>
<keyword evidence="8" id="KW-1185">Reference proteome</keyword>
<accession>A0A0R1HQ47</accession>
<dbReference type="GO" id="GO:0016829">
    <property type="term" value="F:lyase activity"/>
    <property type="evidence" value="ECO:0007669"/>
    <property type="project" value="UniProtKB-KW"/>
</dbReference>
<gene>
    <name evidence="7" type="ORF">FC96_GL002206</name>
</gene>
<dbReference type="Gene3D" id="3.20.20.60">
    <property type="entry name" value="Phosphoenolpyruvate-binding domains"/>
    <property type="match status" value="1"/>
</dbReference>
<feature type="domain" description="HpcH/HpaI aldolase/citrate lyase" evidence="6">
    <location>
        <begin position="1"/>
        <end position="218"/>
    </location>
</feature>
<keyword evidence="7" id="KW-0456">Lyase</keyword>
<evidence type="ECO:0000256" key="4">
    <source>
        <dbReference type="PIRSR" id="PIRSR015582-1"/>
    </source>
</evidence>
<sequence length="289" mass="31635">MIFLNTQRAALVKDAFVYHPDCVIFDLEDAVAENEKDSARIQLYQTLKQLDYQGVERWVRVNALDSDLINEDIRAAVAGGAEGIRLPKTETAAEVKAAAQKIEAAEKEFGRTVGQTMLMAALESPLGIMNAYEIATADDRMMGIALSAGDYTRTMHAKRTVAGTELFGARSQMLIAARAAGVMAFDTVYTDTDNEEGFKEELRLIKNMGFDGKSCINPKQIGITHEIFNPSEQEIQHAEHVMEAVQDSKDNGVGVLTVDGKMVDIAWVEGAERTLKLAKAAGIYEGELV</sequence>
<comment type="cofactor">
    <cofactor evidence="1">
        <name>Mg(2+)</name>
        <dbReference type="ChEBI" id="CHEBI:18420"/>
    </cofactor>
</comment>
<comment type="caution">
    <text evidence="7">The sequence shown here is derived from an EMBL/GenBank/DDBJ whole genome shotgun (WGS) entry which is preliminary data.</text>
</comment>
<evidence type="ECO:0000256" key="5">
    <source>
        <dbReference type="PIRSR" id="PIRSR015582-2"/>
    </source>
</evidence>
<dbReference type="GO" id="GO:0000287">
    <property type="term" value="F:magnesium ion binding"/>
    <property type="evidence" value="ECO:0007669"/>
    <property type="project" value="TreeGrafter"/>
</dbReference>
<feature type="binding site" evidence="5">
    <location>
        <position position="150"/>
    </location>
    <ligand>
        <name>Mg(2+)</name>
        <dbReference type="ChEBI" id="CHEBI:18420"/>
    </ligand>
</feature>
<dbReference type="InterPro" id="IPR040442">
    <property type="entry name" value="Pyrv_kinase-like_dom_sf"/>
</dbReference>
<evidence type="ECO:0000256" key="1">
    <source>
        <dbReference type="ARBA" id="ARBA00001946"/>
    </source>
</evidence>
<name>A0A0R1HQ47_9LACO</name>
<feature type="binding site" evidence="4">
    <location>
        <position position="123"/>
    </location>
    <ligand>
        <name>substrate</name>
    </ligand>
</feature>
<dbReference type="SUPFAM" id="SSF51621">
    <property type="entry name" value="Phosphoenolpyruvate/pyruvate domain"/>
    <property type="match status" value="1"/>
</dbReference>
<dbReference type="AlphaFoldDB" id="A0A0R1HQ47"/>
<dbReference type="PANTHER" id="PTHR32308">
    <property type="entry name" value="LYASE BETA SUBUNIT, PUTATIVE (AFU_ORTHOLOGUE AFUA_4G13030)-RELATED"/>
    <property type="match status" value="1"/>
</dbReference>
<dbReference type="Proteomes" id="UP000050911">
    <property type="component" value="Unassembled WGS sequence"/>
</dbReference>
<keyword evidence="2 5" id="KW-0479">Metal-binding</keyword>
<proteinExistence type="predicted"/>
<evidence type="ECO:0000313" key="8">
    <source>
        <dbReference type="Proteomes" id="UP000050911"/>
    </source>
</evidence>
<dbReference type="EMBL" id="AZCX01000006">
    <property type="protein sequence ID" value="KRK47721.1"/>
    <property type="molecule type" value="Genomic_DNA"/>
</dbReference>
<evidence type="ECO:0000313" key="7">
    <source>
        <dbReference type="EMBL" id="KRK47721.1"/>
    </source>
</evidence>
<dbReference type="STRING" id="1302272.FC96_GL002206"/>
<dbReference type="PIRSF" id="PIRSF015582">
    <property type="entry name" value="Cit_lyase_B"/>
    <property type="match status" value="1"/>
</dbReference>
<feature type="binding site" evidence="5">
    <location>
        <position position="123"/>
    </location>
    <ligand>
        <name>Mg(2+)</name>
        <dbReference type="ChEBI" id="CHEBI:18420"/>
    </ligand>
</feature>
<dbReference type="Pfam" id="PF03328">
    <property type="entry name" value="HpcH_HpaI"/>
    <property type="match status" value="1"/>
</dbReference>
<dbReference type="InterPro" id="IPR005000">
    <property type="entry name" value="Aldolase/citrate-lyase_domain"/>
</dbReference>
<dbReference type="InterPro" id="IPR011206">
    <property type="entry name" value="Citrate_lyase_beta/mcl1/mcl2"/>
</dbReference>
<dbReference type="GO" id="GO:0006107">
    <property type="term" value="P:oxaloacetate metabolic process"/>
    <property type="evidence" value="ECO:0007669"/>
    <property type="project" value="TreeGrafter"/>
</dbReference>
<evidence type="ECO:0000256" key="3">
    <source>
        <dbReference type="ARBA" id="ARBA00022842"/>
    </source>
</evidence>
<dbReference type="InterPro" id="IPR015813">
    <property type="entry name" value="Pyrv/PenolPyrv_kinase-like_dom"/>
</dbReference>
<dbReference type="PATRIC" id="fig|1302272.5.peg.2256"/>